<evidence type="ECO:0000313" key="3">
    <source>
        <dbReference type="EnsemblProtists" id="EKX47344"/>
    </source>
</evidence>
<reference evidence="4" key="2">
    <citation type="submission" date="2012-11" db="EMBL/GenBank/DDBJ databases">
        <authorList>
            <person name="Kuo A."/>
            <person name="Curtis B.A."/>
            <person name="Tanifuji G."/>
            <person name="Burki F."/>
            <person name="Gruber A."/>
            <person name="Irimia M."/>
            <person name="Maruyama S."/>
            <person name="Arias M.C."/>
            <person name="Ball S.G."/>
            <person name="Gile G.H."/>
            <person name="Hirakawa Y."/>
            <person name="Hopkins J.F."/>
            <person name="Rensing S.A."/>
            <person name="Schmutz J."/>
            <person name="Symeonidi A."/>
            <person name="Elias M."/>
            <person name="Eveleigh R.J."/>
            <person name="Herman E.K."/>
            <person name="Klute M.J."/>
            <person name="Nakayama T."/>
            <person name="Obornik M."/>
            <person name="Reyes-Prieto A."/>
            <person name="Armbrust E.V."/>
            <person name="Aves S.J."/>
            <person name="Beiko R.G."/>
            <person name="Coutinho P."/>
            <person name="Dacks J.B."/>
            <person name="Durnford D.G."/>
            <person name="Fast N.M."/>
            <person name="Green B.R."/>
            <person name="Grisdale C."/>
            <person name="Hempe F."/>
            <person name="Henrissat B."/>
            <person name="Hoppner M.P."/>
            <person name="Ishida K.-I."/>
            <person name="Kim E."/>
            <person name="Koreny L."/>
            <person name="Kroth P.G."/>
            <person name="Liu Y."/>
            <person name="Malik S.-B."/>
            <person name="Maier U.G."/>
            <person name="McRose D."/>
            <person name="Mock T."/>
            <person name="Neilson J.A."/>
            <person name="Onodera N.T."/>
            <person name="Poole A.M."/>
            <person name="Pritham E.J."/>
            <person name="Richards T.A."/>
            <person name="Rocap G."/>
            <person name="Roy S.W."/>
            <person name="Sarai C."/>
            <person name="Schaack S."/>
            <person name="Shirato S."/>
            <person name="Slamovits C.H."/>
            <person name="Spencer D.F."/>
            <person name="Suzuki S."/>
            <person name="Worden A.Z."/>
            <person name="Zauner S."/>
            <person name="Barry K."/>
            <person name="Bell C."/>
            <person name="Bharti A.K."/>
            <person name="Crow J.A."/>
            <person name="Grimwood J."/>
            <person name="Kramer R."/>
            <person name="Lindquist E."/>
            <person name="Lucas S."/>
            <person name="Salamov A."/>
            <person name="McFadden G.I."/>
            <person name="Lane C.E."/>
            <person name="Keeling P.J."/>
            <person name="Gray M.W."/>
            <person name="Grigoriev I.V."/>
            <person name="Archibald J.M."/>
        </authorList>
    </citation>
    <scope>NUCLEOTIDE SEQUENCE</scope>
    <source>
        <strain evidence="4">CCMP2712</strain>
    </source>
</reference>
<dbReference type="HOGENOM" id="CLU_565574_0_0_1"/>
<dbReference type="AlphaFoldDB" id="L1JGT5"/>
<evidence type="ECO:0000313" key="4">
    <source>
        <dbReference type="Proteomes" id="UP000011087"/>
    </source>
</evidence>
<feature type="compositionally biased region" description="Polar residues" evidence="1">
    <location>
        <begin position="325"/>
        <end position="335"/>
    </location>
</feature>
<dbReference type="EMBL" id="JH992990">
    <property type="protein sequence ID" value="EKX47344.1"/>
    <property type="molecule type" value="Genomic_DNA"/>
</dbReference>
<accession>L1JGT5</accession>
<evidence type="ECO:0000256" key="1">
    <source>
        <dbReference type="SAM" id="MobiDB-lite"/>
    </source>
</evidence>
<dbReference type="Proteomes" id="UP000011087">
    <property type="component" value="Unassembled WGS sequence"/>
</dbReference>
<evidence type="ECO:0000313" key="2">
    <source>
        <dbReference type="EMBL" id="EKX47344.1"/>
    </source>
</evidence>
<dbReference type="GeneID" id="17303957"/>
<keyword evidence="4" id="KW-1185">Reference proteome</keyword>
<sequence>MIAALTGAGPRYRKERRLAEARRAKHFLSAGHHNPSAHHNTRIDYMNSSEDTTVKGKSIAGAGQQHGMQGENSLDHFAPNHSNDAHDQVESQNPPAKGDSSPSSHIPTPNTVNASHRKSPAQHELVSAHFKVEPEDVPAEKLIEDRAPLRFFGPENKPVNPEDNANTLMEGDDNVDTPRVSTPHSLFSGCGGPCLACFFPKLGGKDPSVDSSALKPTVSADFWGKEKEKEEKEKEREVEMDTKKGHSVQQDKQNELKLAGDDTLRRGTSVPSKDSWKPSLDVDKVKEWLERHADDSMRPMQQDSLRSTGRRSRRLSALGNSSNREYNGNSPSKQITPGRYVITPRDSAADVSEISKAMIQSLGSAPFAKDWLRGHAMSDCEDERTDTNLHSDLLARNMVEKLRRSQRHVPYLKSWLRHRGLAGSKNPYDKETADPKNPELAQTAIELSNQVPVSQIIFNLASLFRLQPNSSDQADRSVVNQEP</sequence>
<feature type="compositionally biased region" description="Polar residues" evidence="1">
    <location>
        <begin position="90"/>
        <end position="114"/>
    </location>
</feature>
<organism evidence="2">
    <name type="scientific">Guillardia theta (strain CCMP2712)</name>
    <name type="common">Cryptophyte</name>
    <dbReference type="NCBI Taxonomy" id="905079"/>
    <lineage>
        <taxon>Eukaryota</taxon>
        <taxon>Cryptophyceae</taxon>
        <taxon>Pyrenomonadales</taxon>
        <taxon>Geminigeraceae</taxon>
        <taxon>Guillardia</taxon>
    </lineage>
</organism>
<protein>
    <submittedName>
        <fullName evidence="2 3">Uncharacterized protein</fullName>
    </submittedName>
</protein>
<reference evidence="2 4" key="1">
    <citation type="journal article" date="2012" name="Nature">
        <title>Algal genomes reveal evolutionary mosaicism and the fate of nucleomorphs.</title>
        <authorList>
            <consortium name="DOE Joint Genome Institute"/>
            <person name="Curtis B.A."/>
            <person name="Tanifuji G."/>
            <person name="Burki F."/>
            <person name="Gruber A."/>
            <person name="Irimia M."/>
            <person name="Maruyama S."/>
            <person name="Arias M.C."/>
            <person name="Ball S.G."/>
            <person name="Gile G.H."/>
            <person name="Hirakawa Y."/>
            <person name="Hopkins J.F."/>
            <person name="Kuo A."/>
            <person name="Rensing S.A."/>
            <person name="Schmutz J."/>
            <person name="Symeonidi A."/>
            <person name="Elias M."/>
            <person name="Eveleigh R.J."/>
            <person name="Herman E.K."/>
            <person name="Klute M.J."/>
            <person name="Nakayama T."/>
            <person name="Obornik M."/>
            <person name="Reyes-Prieto A."/>
            <person name="Armbrust E.V."/>
            <person name="Aves S.J."/>
            <person name="Beiko R.G."/>
            <person name="Coutinho P."/>
            <person name="Dacks J.B."/>
            <person name="Durnford D.G."/>
            <person name="Fast N.M."/>
            <person name="Green B.R."/>
            <person name="Grisdale C.J."/>
            <person name="Hempel F."/>
            <person name="Henrissat B."/>
            <person name="Hoppner M.P."/>
            <person name="Ishida K."/>
            <person name="Kim E."/>
            <person name="Koreny L."/>
            <person name="Kroth P.G."/>
            <person name="Liu Y."/>
            <person name="Malik S.B."/>
            <person name="Maier U.G."/>
            <person name="McRose D."/>
            <person name="Mock T."/>
            <person name="Neilson J.A."/>
            <person name="Onodera N.T."/>
            <person name="Poole A.M."/>
            <person name="Pritham E.J."/>
            <person name="Richards T.A."/>
            <person name="Rocap G."/>
            <person name="Roy S.W."/>
            <person name="Sarai C."/>
            <person name="Schaack S."/>
            <person name="Shirato S."/>
            <person name="Slamovits C.H."/>
            <person name="Spencer D.F."/>
            <person name="Suzuki S."/>
            <person name="Worden A.Z."/>
            <person name="Zauner S."/>
            <person name="Barry K."/>
            <person name="Bell C."/>
            <person name="Bharti A.K."/>
            <person name="Crow J.A."/>
            <person name="Grimwood J."/>
            <person name="Kramer R."/>
            <person name="Lindquist E."/>
            <person name="Lucas S."/>
            <person name="Salamov A."/>
            <person name="McFadden G.I."/>
            <person name="Lane C.E."/>
            <person name="Keeling P.J."/>
            <person name="Gray M.W."/>
            <person name="Grigoriev I.V."/>
            <person name="Archibald J.M."/>
        </authorList>
    </citation>
    <scope>NUCLEOTIDE SEQUENCE</scope>
    <source>
        <strain evidence="2 4">CCMP2712</strain>
    </source>
</reference>
<feature type="region of interest" description="Disordered" evidence="1">
    <location>
        <begin position="292"/>
        <end position="338"/>
    </location>
</feature>
<feature type="compositionally biased region" description="Low complexity" evidence="1">
    <location>
        <begin position="315"/>
        <end position="324"/>
    </location>
</feature>
<dbReference type="RefSeq" id="XP_005834324.1">
    <property type="nucleotide sequence ID" value="XM_005834267.1"/>
</dbReference>
<feature type="compositionally biased region" description="Basic and acidic residues" evidence="1">
    <location>
        <begin position="252"/>
        <end position="265"/>
    </location>
</feature>
<dbReference type="KEGG" id="gtt:GUITHDRAFT_106792"/>
<gene>
    <name evidence="2" type="ORF">GUITHDRAFT_106792</name>
</gene>
<reference evidence="3" key="3">
    <citation type="submission" date="2015-06" db="UniProtKB">
        <authorList>
            <consortium name="EnsemblProtists"/>
        </authorList>
    </citation>
    <scope>IDENTIFICATION</scope>
</reference>
<dbReference type="EnsemblProtists" id="EKX47344">
    <property type="protein sequence ID" value="EKX47344"/>
    <property type="gene ID" value="GUITHDRAFT_106792"/>
</dbReference>
<feature type="region of interest" description="Disordered" evidence="1">
    <location>
        <begin position="225"/>
        <end position="278"/>
    </location>
</feature>
<proteinExistence type="predicted"/>
<feature type="compositionally biased region" description="Basic and acidic residues" evidence="1">
    <location>
        <begin position="225"/>
        <end position="244"/>
    </location>
</feature>
<dbReference type="PaxDb" id="55529-EKX47344"/>
<feature type="region of interest" description="Disordered" evidence="1">
    <location>
        <begin position="60"/>
        <end position="125"/>
    </location>
</feature>
<name>L1JGT5_GUITC</name>